<feature type="domain" description="HTH lacI-type" evidence="5">
    <location>
        <begin position="35"/>
        <end position="89"/>
    </location>
</feature>
<dbReference type="RefSeq" id="WP_340327702.1">
    <property type="nucleotide sequence ID" value="NZ_JAZHOF010000001.1"/>
</dbReference>
<dbReference type="PROSITE" id="PS50932">
    <property type="entry name" value="HTH_LACI_2"/>
    <property type="match status" value="1"/>
</dbReference>
<dbReference type="Pfam" id="PF13377">
    <property type="entry name" value="Peripla_BP_3"/>
    <property type="match status" value="1"/>
</dbReference>
<dbReference type="InterPro" id="IPR028082">
    <property type="entry name" value="Peripla_BP_I"/>
</dbReference>
<dbReference type="CDD" id="cd01392">
    <property type="entry name" value="HTH_LacI"/>
    <property type="match status" value="1"/>
</dbReference>
<dbReference type="PANTHER" id="PTHR30146">
    <property type="entry name" value="LACI-RELATED TRANSCRIPTIONAL REPRESSOR"/>
    <property type="match status" value="1"/>
</dbReference>
<dbReference type="SUPFAM" id="SSF53822">
    <property type="entry name" value="Periplasmic binding protein-like I"/>
    <property type="match status" value="1"/>
</dbReference>
<evidence type="ECO:0000313" key="7">
    <source>
        <dbReference type="Proteomes" id="UP001378188"/>
    </source>
</evidence>
<evidence type="ECO:0000313" key="6">
    <source>
        <dbReference type="EMBL" id="MEJ8569961.1"/>
    </source>
</evidence>
<evidence type="ECO:0000256" key="4">
    <source>
        <dbReference type="SAM" id="MobiDB-lite"/>
    </source>
</evidence>
<evidence type="ECO:0000256" key="1">
    <source>
        <dbReference type="ARBA" id="ARBA00023015"/>
    </source>
</evidence>
<protein>
    <submittedName>
        <fullName evidence="6">LacI family DNA-binding transcriptional regulator</fullName>
    </submittedName>
</protein>
<dbReference type="AlphaFoldDB" id="A0AAW9RR29"/>
<dbReference type="GO" id="GO:0003700">
    <property type="term" value="F:DNA-binding transcription factor activity"/>
    <property type="evidence" value="ECO:0007669"/>
    <property type="project" value="TreeGrafter"/>
</dbReference>
<dbReference type="Proteomes" id="UP001378188">
    <property type="component" value="Unassembled WGS sequence"/>
</dbReference>
<keyword evidence="2 6" id="KW-0238">DNA-binding</keyword>
<evidence type="ECO:0000256" key="2">
    <source>
        <dbReference type="ARBA" id="ARBA00023125"/>
    </source>
</evidence>
<keyword evidence="3" id="KW-0804">Transcription</keyword>
<dbReference type="Pfam" id="PF00356">
    <property type="entry name" value="LacI"/>
    <property type="match status" value="1"/>
</dbReference>
<dbReference type="PANTHER" id="PTHR30146:SF109">
    <property type="entry name" value="HTH-TYPE TRANSCRIPTIONAL REGULATOR GALS"/>
    <property type="match status" value="1"/>
</dbReference>
<reference evidence="6 7" key="1">
    <citation type="submission" date="2024-02" db="EMBL/GenBank/DDBJ databases">
        <title>Genome analysis and characterization of Microbaculum marinisediminis sp. nov., isolated from marine sediment.</title>
        <authorList>
            <person name="Du Z.-J."/>
            <person name="Ye Y.-Q."/>
            <person name="Zhang Z.-R."/>
            <person name="Yuan S.-M."/>
            <person name="Zhang X.-Y."/>
        </authorList>
    </citation>
    <scope>NUCLEOTIDE SEQUENCE [LARGE SCALE GENOMIC DNA]</scope>
    <source>
        <strain evidence="6 7">SDUM1044001</strain>
    </source>
</reference>
<gene>
    <name evidence="6" type="ORF">V3328_00645</name>
</gene>
<dbReference type="GO" id="GO:0000976">
    <property type="term" value="F:transcription cis-regulatory region binding"/>
    <property type="evidence" value="ECO:0007669"/>
    <property type="project" value="TreeGrafter"/>
</dbReference>
<organism evidence="6 7">
    <name type="scientific">Microbaculum marinum</name>
    <dbReference type="NCBI Taxonomy" id="1764581"/>
    <lineage>
        <taxon>Bacteria</taxon>
        <taxon>Pseudomonadati</taxon>
        <taxon>Pseudomonadota</taxon>
        <taxon>Alphaproteobacteria</taxon>
        <taxon>Hyphomicrobiales</taxon>
        <taxon>Tepidamorphaceae</taxon>
        <taxon>Microbaculum</taxon>
    </lineage>
</organism>
<comment type="caution">
    <text evidence="6">The sequence shown here is derived from an EMBL/GenBank/DDBJ whole genome shotgun (WGS) entry which is preliminary data.</text>
</comment>
<dbReference type="Gene3D" id="3.40.50.2300">
    <property type="match status" value="2"/>
</dbReference>
<dbReference type="InterPro" id="IPR010982">
    <property type="entry name" value="Lambda_DNA-bd_dom_sf"/>
</dbReference>
<dbReference type="SUPFAM" id="SSF47413">
    <property type="entry name" value="lambda repressor-like DNA-binding domains"/>
    <property type="match status" value="1"/>
</dbReference>
<keyword evidence="7" id="KW-1185">Reference proteome</keyword>
<name>A0AAW9RR29_9HYPH</name>
<accession>A0AAW9RR29</accession>
<dbReference type="InterPro" id="IPR046335">
    <property type="entry name" value="LacI/GalR-like_sensor"/>
</dbReference>
<proteinExistence type="predicted"/>
<evidence type="ECO:0000259" key="5">
    <source>
        <dbReference type="PROSITE" id="PS50932"/>
    </source>
</evidence>
<dbReference type="Gene3D" id="1.10.260.40">
    <property type="entry name" value="lambda repressor-like DNA-binding domains"/>
    <property type="match status" value="1"/>
</dbReference>
<keyword evidence="1" id="KW-0805">Transcription regulation</keyword>
<feature type="region of interest" description="Disordered" evidence="4">
    <location>
        <begin position="1"/>
        <end position="30"/>
    </location>
</feature>
<dbReference type="SMART" id="SM00354">
    <property type="entry name" value="HTH_LACI"/>
    <property type="match status" value="1"/>
</dbReference>
<dbReference type="EMBL" id="JAZHOF010000001">
    <property type="protein sequence ID" value="MEJ8569961.1"/>
    <property type="molecule type" value="Genomic_DNA"/>
</dbReference>
<evidence type="ECO:0000256" key="3">
    <source>
        <dbReference type="ARBA" id="ARBA00023163"/>
    </source>
</evidence>
<dbReference type="CDD" id="cd06278">
    <property type="entry name" value="PBP1_LacI-like"/>
    <property type="match status" value="1"/>
</dbReference>
<dbReference type="InterPro" id="IPR000843">
    <property type="entry name" value="HTH_LacI"/>
</dbReference>
<sequence length="367" mass="39153">MTSISKDTAAADPSSPDPGPDPGPAADAATGWSRVTARDIAEELGVSVSTVSRAFTENAVIAPETREKVHQAAERLGYQPNPFARSLITRRSKIAGIVVADITNPFYPEVLASLTRRLQDTGLQTMLFFAGPGRKTDDALPTLLQYSPDVAIVLAATMSSEMVTACRAAGTPVVLFNRYVPGSGAAAVCCDNFDGGRQVAEALAAAGHRRLAYIAGLPDTSTNTDRLRGFVERCAQLGVEAPIVEEGGSFTYEAGFTAVKRLMDRRNPPDAIFCANDIIAIGALDAARRELGLSVPRELSVVGFDDISMAAWPSYSLTTVRQPVNAMIETTIDEAQRLLAHPQAQAEEHTLPGRLIRRGSARLEETT</sequence>